<name>A0A2K1QXH5_9PEZI</name>
<comment type="function">
    <text evidence="3">RNA-binding nucleolar protein required for pre-rRNA processing. Involved in production of 18S rRNA and assembly of small ribosomal subunit.</text>
</comment>
<dbReference type="GO" id="GO:0006417">
    <property type="term" value="P:regulation of translation"/>
    <property type="evidence" value="ECO:0007669"/>
    <property type="project" value="TreeGrafter"/>
</dbReference>
<dbReference type="InterPro" id="IPR012959">
    <property type="entry name" value="CPL_dom"/>
</dbReference>
<dbReference type="InterPro" id="IPR001313">
    <property type="entry name" value="Pumilio_RNA-bd_rpt"/>
</dbReference>
<organism evidence="6 7">
    <name type="scientific">Sphaceloma murrayae</name>
    <dbReference type="NCBI Taxonomy" id="2082308"/>
    <lineage>
        <taxon>Eukaryota</taxon>
        <taxon>Fungi</taxon>
        <taxon>Dikarya</taxon>
        <taxon>Ascomycota</taxon>
        <taxon>Pezizomycotina</taxon>
        <taxon>Dothideomycetes</taxon>
        <taxon>Dothideomycetidae</taxon>
        <taxon>Myriangiales</taxon>
        <taxon>Elsinoaceae</taxon>
        <taxon>Sphaceloma</taxon>
    </lineage>
</organism>
<feature type="compositionally biased region" description="Polar residues" evidence="4">
    <location>
        <begin position="85"/>
        <end position="95"/>
    </location>
</feature>
<dbReference type="InterPro" id="IPR016024">
    <property type="entry name" value="ARM-type_fold"/>
</dbReference>
<gene>
    <name evidence="6" type="ORF">CAC42_7711</name>
</gene>
<comment type="caution">
    <text evidence="6">The sequence shown here is derived from an EMBL/GenBank/DDBJ whole genome shotgun (WGS) entry which is preliminary data.</text>
</comment>
<proteinExistence type="predicted"/>
<dbReference type="InterPro" id="IPR033133">
    <property type="entry name" value="PUM-HD"/>
</dbReference>
<evidence type="ECO:0000256" key="2">
    <source>
        <dbReference type="ARBA" id="ARBA00022884"/>
    </source>
</evidence>
<protein>
    <recommendedName>
        <fullName evidence="5">PUM-HD domain-containing protein</fullName>
    </recommendedName>
</protein>
<dbReference type="InterPro" id="IPR011989">
    <property type="entry name" value="ARM-like"/>
</dbReference>
<evidence type="ECO:0000259" key="5">
    <source>
        <dbReference type="PROSITE" id="PS50303"/>
    </source>
</evidence>
<dbReference type="Proteomes" id="UP000243797">
    <property type="component" value="Unassembled WGS sequence"/>
</dbReference>
<dbReference type="SMART" id="SM00025">
    <property type="entry name" value="Pumilio"/>
    <property type="match status" value="5"/>
</dbReference>
<accession>A0A2K1QXH5</accession>
<keyword evidence="7" id="KW-1185">Reference proteome</keyword>
<evidence type="ECO:0000313" key="7">
    <source>
        <dbReference type="Proteomes" id="UP000243797"/>
    </source>
</evidence>
<dbReference type="STRING" id="2082308.A0A2K1QXH5"/>
<evidence type="ECO:0000256" key="4">
    <source>
        <dbReference type="SAM" id="MobiDB-lite"/>
    </source>
</evidence>
<evidence type="ECO:0000256" key="1">
    <source>
        <dbReference type="ARBA" id="ARBA00022737"/>
    </source>
</evidence>
<dbReference type="EMBL" id="NKHZ01000029">
    <property type="protein sequence ID" value="PNS19744.1"/>
    <property type="molecule type" value="Genomic_DNA"/>
</dbReference>
<dbReference type="SUPFAM" id="SSF48371">
    <property type="entry name" value="ARM repeat"/>
    <property type="match status" value="1"/>
</dbReference>
<sequence length="686" mass="76301">MAGLKRRAEPQGVQVAQTSKKQKTKSDRKAPKVQIGRHEEPSTSEDDEDNVPDLSAQGIADAEADSPSDLEEDNKAAKPAKKVSTKGSKQATAPSDSEDKKFKLDGSSAEAHAKQRALAKERKANKPNADLISRSKKIWEKLRRKSHVPLEERKELVAELYAIINGRVRDFVFKHDSVRVIQCALKYANKEQRLNITRELQSDLRALTESKYGKFMVAKIVVEGDQEIRDLVVPEFYGHVRRLINHPEAAWIVDDIYRQVATKEQKAKMLREWYGAEFSLDNKLKDNALKKQEKPTADLATILKESPEKRKVIMQYLYQLINQLVQKKMTGFTMLHDAMYQYFINTTAGSEEATEFLENLKSDLDDPSGGGDLLKNLAFTKNGSKVVCLALAYGGAKDRKQILRVYRDTIEPMAFDAHAYHVLLTALEVTDDTKMSAKSIFSELLYENFSNVDERDDRLVAILTHRTARVALLYHLAGEAKWLVPEEASTLLAEVHKIRESTSKKAPDTRRSELVSYLSKPLLEVVSRRAEVLCSTSQGCQAIAEIVLDSNASSEDRQQAVSAIAPLCSGDATASEHISQVPAAGKMLKSLCRGGRFDPETKSVIKPEEPIGFARALYGVIKDQVVNWATGPSSFVIVAMVEGDELADKKADLLKVLKKSKKAIQSAAEGKEGKPNAGAKLLLEQL</sequence>
<dbReference type="PROSITE" id="PS50303">
    <property type="entry name" value="PUM_HD"/>
    <property type="match status" value="1"/>
</dbReference>
<dbReference type="FunCoup" id="A0A2K1QXH5">
    <property type="interactions" value="902"/>
</dbReference>
<feature type="compositionally biased region" description="Acidic residues" evidence="4">
    <location>
        <begin position="62"/>
        <end position="72"/>
    </location>
</feature>
<dbReference type="InterPro" id="IPR040059">
    <property type="entry name" value="PUM3"/>
</dbReference>
<dbReference type="Gene3D" id="1.25.10.10">
    <property type="entry name" value="Leucine-rich Repeat Variant"/>
    <property type="match status" value="1"/>
</dbReference>
<dbReference type="GO" id="GO:0005730">
    <property type="term" value="C:nucleolus"/>
    <property type="evidence" value="ECO:0007669"/>
    <property type="project" value="TreeGrafter"/>
</dbReference>
<feature type="compositionally biased region" description="Basic and acidic residues" evidence="4">
    <location>
        <begin position="24"/>
        <end position="41"/>
    </location>
</feature>
<dbReference type="AlphaFoldDB" id="A0A2K1QXH5"/>
<feature type="region of interest" description="Disordered" evidence="4">
    <location>
        <begin position="1"/>
        <end position="127"/>
    </location>
</feature>
<keyword evidence="2" id="KW-0694">RNA-binding</keyword>
<dbReference type="InParanoid" id="A0A2K1QXH5"/>
<reference evidence="6 7" key="1">
    <citation type="submission" date="2017-06" db="EMBL/GenBank/DDBJ databases">
        <title>Draft genome sequence of a variant of Elsinoe murrayae.</title>
        <authorList>
            <person name="Cheng Q."/>
        </authorList>
    </citation>
    <scope>NUCLEOTIDE SEQUENCE [LARGE SCALE GENOMIC DNA]</scope>
    <source>
        <strain evidence="6 7">CQ-2017a</strain>
    </source>
</reference>
<dbReference type="PANTHER" id="PTHR13389:SF0">
    <property type="entry name" value="PUMILIO HOMOLOG 3"/>
    <property type="match status" value="1"/>
</dbReference>
<feature type="domain" description="PUM-HD" evidence="5">
    <location>
        <begin position="134"/>
        <end position="522"/>
    </location>
</feature>
<evidence type="ECO:0000256" key="3">
    <source>
        <dbReference type="ARBA" id="ARBA00024893"/>
    </source>
</evidence>
<evidence type="ECO:0000313" key="6">
    <source>
        <dbReference type="EMBL" id="PNS19744.1"/>
    </source>
</evidence>
<dbReference type="Pfam" id="PF08144">
    <property type="entry name" value="CPL"/>
    <property type="match status" value="1"/>
</dbReference>
<feature type="compositionally biased region" description="Acidic residues" evidence="4">
    <location>
        <begin position="42"/>
        <end position="51"/>
    </location>
</feature>
<dbReference type="OrthoDB" id="497380at2759"/>
<keyword evidence="1" id="KW-0677">Repeat</keyword>
<dbReference type="PANTHER" id="PTHR13389">
    <property type="entry name" value="PUMILIO HOMOLOG 3"/>
    <property type="match status" value="1"/>
</dbReference>
<dbReference type="GO" id="GO:0003729">
    <property type="term" value="F:mRNA binding"/>
    <property type="evidence" value="ECO:0007669"/>
    <property type="project" value="TreeGrafter"/>
</dbReference>